<dbReference type="GO" id="GO:0006213">
    <property type="term" value="P:pyrimidine nucleoside metabolic process"/>
    <property type="evidence" value="ECO:0007669"/>
    <property type="project" value="InterPro"/>
</dbReference>
<dbReference type="SMART" id="SM00941">
    <property type="entry name" value="PYNP_C"/>
    <property type="match status" value="1"/>
</dbReference>
<dbReference type="PROSITE" id="PS00647">
    <property type="entry name" value="THYMID_PHOSPHORYLASE"/>
    <property type="match status" value="1"/>
</dbReference>
<dbReference type="PANTHER" id="PTHR10515:SF0">
    <property type="entry name" value="THYMIDINE PHOSPHORYLASE"/>
    <property type="match status" value="1"/>
</dbReference>
<accession>A0A0R2Q9U6</accession>
<dbReference type="AlphaFoldDB" id="A0A0R2Q9U6"/>
<dbReference type="GO" id="GO:0004645">
    <property type="term" value="F:1,4-alpha-oligoglucan phosphorylase activity"/>
    <property type="evidence" value="ECO:0007669"/>
    <property type="project" value="InterPro"/>
</dbReference>
<dbReference type="SUPFAM" id="SSF54680">
    <property type="entry name" value="Pyrimidine nucleoside phosphorylase C-terminal domain"/>
    <property type="match status" value="1"/>
</dbReference>
<evidence type="ECO:0000256" key="2">
    <source>
        <dbReference type="ARBA" id="ARBA00011738"/>
    </source>
</evidence>
<dbReference type="PANTHER" id="PTHR10515">
    <property type="entry name" value="THYMIDINE PHOSPHORYLASE"/>
    <property type="match status" value="1"/>
</dbReference>
<proteinExistence type="inferred from homology"/>
<evidence type="ECO:0000313" key="6">
    <source>
        <dbReference type="EMBL" id="KRO47054.1"/>
    </source>
</evidence>
<dbReference type="InterPro" id="IPR017459">
    <property type="entry name" value="Glycosyl_Trfase_fam3_N_dom"/>
</dbReference>
<dbReference type="InterPro" id="IPR000053">
    <property type="entry name" value="Thymidine/pyrmidine_PPase"/>
</dbReference>
<evidence type="ECO:0000256" key="4">
    <source>
        <dbReference type="ARBA" id="ARBA00022679"/>
    </source>
</evidence>
<comment type="caution">
    <text evidence="6">The sequence shown here is derived from an EMBL/GenBank/DDBJ whole genome shotgun (WGS) entry which is preliminary data.</text>
</comment>
<dbReference type="FunFam" id="3.40.1030.10:FF:000003">
    <property type="entry name" value="Pyrimidine-nucleoside phosphorylase"/>
    <property type="match status" value="1"/>
</dbReference>
<dbReference type="GO" id="GO:0006206">
    <property type="term" value="P:pyrimidine nucleobase metabolic process"/>
    <property type="evidence" value="ECO:0007669"/>
    <property type="project" value="InterPro"/>
</dbReference>
<dbReference type="Gene3D" id="3.40.1030.10">
    <property type="entry name" value="Nucleoside phosphorylase/phosphoribosyltransferase catalytic domain"/>
    <property type="match status" value="1"/>
</dbReference>
<dbReference type="GO" id="GO:0005829">
    <property type="term" value="C:cytosol"/>
    <property type="evidence" value="ECO:0007669"/>
    <property type="project" value="TreeGrafter"/>
</dbReference>
<dbReference type="InterPro" id="IPR035902">
    <property type="entry name" value="Nuc_phospho_transferase"/>
</dbReference>
<comment type="subunit">
    <text evidence="2">Homodimer.</text>
</comment>
<evidence type="ECO:0000256" key="3">
    <source>
        <dbReference type="ARBA" id="ARBA00022676"/>
    </source>
</evidence>
<dbReference type="Proteomes" id="UP000051017">
    <property type="component" value="Unassembled WGS sequence"/>
</dbReference>
<evidence type="ECO:0000313" key="7">
    <source>
        <dbReference type="Proteomes" id="UP000051017"/>
    </source>
</evidence>
<evidence type="ECO:0000256" key="1">
    <source>
        <dbReference type="ARBA" id="ARBA00006915"/>
    </source>
</evidence>
<dbReference type="SUPFAM" id="SSF52418">
    <property type="entry name" value="Nucleoside phosphorylase/phosphoribosyltransferase catalytic domain"/>
    <property type="match status" value="1"/>
</dbReference>
<name>A0A0R2Q9U6_9ACTN</name>
<evidence type="ECO:0000259" key="5">
    <source>
        <dbReference type="SMART" id="SM00941"/>
    </source>
</evidence>
<dbReference type="PIRSF" id="PIRSF000478">
    <property type="entry name" value="TP_PyNP"/>
    <property type="match status" value="1"/>
</dbReference>
<dbReference type="Pfam" id="PF02885">
    <property type="entry name" value="Glycos_trans_3N"/>
    <property type="match status" value="1"/>
</dbReference>
<dbReference type="InterPro" id="IPR036566">
    <property type="entry name" value="PYNP-like_C_sf"/>
</dbReference>
<dbReference type="NCBIfam" id="TIGR02644">
    <property type="entry name" value="Y_phosphoryl"/>
    <property type="match status" value="1"/>
</dbReference>
<dbReference type="Pfam" id="PF00591">
    <property type="entry name" value="Glycos_transf_3"/>
    <property type="match status" value="1"/>
</dbReference>
<dbReference type="InterPro" id="IPR018090">
    <property type="entry name" value="Pyrmidine_PPas_bac/euk"/>
</dbReference>
<dbReference type="Pfam" id="PF07831">
    <property type="entry name" value="PYNP_C"/>
    <property type="match status" value="1"/>
</dbReference>
<dbReference type="InterPro" id="IPR036320">
    <property type="entry name" value="Glycosyl_Trfase_fam3_N_dom_sf"/>
</dbReference>
<organism evidence="6 7">
    <name type="scientific">Acidimicrobiia bacterium BACL6 MAG-120924-bin43</name>
    <dbReference type="NCBI Taxonomy" id="1655583"/>
    <lineage>
        <taxon>Bacteria</taxon>
        <taxon>Bacillati</taxon>
        <taxon>Actinomycetota</taxon>
        <taxon>Acidimicrobiia</taxon>
        <taxon>acIV cluster</taxon>
    </lineage>
</organism>
<dbReference type="Gene3D" id="3.90.1170.30">
    <property type="entry name" value="Pyrimidine nucleoside phosphorylase-like, C-terminal domain"/>
    <property type="match status" value="1"/>
</dbReference>
<dbReference type="InterPro" id="IPR013102">
    <property type="entry name" value="PYNP_C"/>
</dbReference>
<dbReference type="InterPro" id="IPR017872">
    <property type="entry name" value="Pyrmidine_PPase_CS"/>
</dbReference>
<feature type="domain" description="Pyrimidine nucleoside phosphorylase C-terminal" evidence="5">
    <location>
        <begin position="348"/>
        <end position="422"/>
    </location>
</feature>
<dbReference type="GO" id="GO:0009032">
    <property type="term" value="F:thymidine phosphorylase activity"/>
    <property type="evidence" value="ECO:0007669"/>
    <property type="project" value="TreeGrafter"/>
</dbReference>
<dbReference type="NCBIfam" id="NF004490">
    <property type="entry name" value="PRK05820.1"/>
    <property type="match status" value="1"/>
</dbReference>
<reference evidence="6 7" key="1">
    <citation type="submission" date="2015-10" db="EMBL/GenBank/DDBJ databases">
        <title>Metagenome-Assembled Genomes uncover a global brackish microbiome.</title>
        <authorList>
            <person name="Hugerth L.W."/>
            <person name="Larsson J."/>
            <person name="Alneberg J."/>
            <person name="Lindh M.V."/>
            <person name="Legrand C."/>
            <person name="Pinhassi J."/>
            <person name="Andersson A.F."/>
        </authorList>
    </citation>
    <scope>NUCLEOTIDE SEQUENCE [LARGE SCALE GENOMIC DNA]</scope>
    <source>
        <strain evidence="6">BACL6 MAG-120924-bin43</strain>
    </source>
</reference>
<dbReference type="InterPro" id="IPR000312">
    <property type="entry name" value="Glycosyl_Trfase_fam3"/>
</dbReference>
<dbReference type="Gene3D" id="1.20.970.10">
    <property type="entry name" value="Transferase, Pyrimidine Nucleoside Phosphorylase, Chain C"/>
    <property type="match status" value="1"/>
</dbReference>
<sequence length="435" mass="45318">MNHLTAAEMIAIKRDGGELDRQMIEDIVLGITDGSLSDAQVGAFAMAVRIRGMKIDETVLLTDAMRRSGTNISWQLDGPVVDKHSTGGVGDTVSLMLAPMLAVCGAFVPMISGRGLGHTGGTTDKMESIPGYTTAPTDDRFHEIVRTIGCAIIGQTNDLAPADRRLYSIRDVTGTVESIPLICSSILSKKLASGTNVLAMNVTTGGGAFMSNLQDARELAKTITDVARGAGVKCHSLVTDMDQPLGSSAGNALEVQYALNYLQGTREDRMHQVVIALGAIVLVDSGLASDTASAVLALEKSLISGHALEKFAQMITALGGPVDFVESSAKYLVKAPVLRNVTADASGWVSGVKAKEIGMTVVVLGGGRTQPGAPVDWSVGVTQVSSVGDKVEPSTVIAQVHAASEDAADIAEKRIRAAISVSENSIAPRPVLIGD</sequence>
<dbReference type="SUPFAM" id="SSF47648">
    <property type="entry name" value="Nucleoside phosphorylase/phosphoribosyltransferase N-terminal domain"/>
    <property type="match status" value="1"/>
</dbReference>
<keyword evidence="3" id="KW-0328">Glycosyltransferase</keyword>
<gene>
    <name evidence="6" type="ORF">ABR75_00105</name>
</gene>
<comment type="similarity">
    <text evidence="1">Belongs to the thymidine/pyrimidine-nucleoside phosphorylase family.</text>
</comment>
<protein>
    <submittedName>
        <fullName evidence="6">Thymidine phosphorylase</fullName>
    </submittedName>
</protein>
<keyword evidence="4" id="KW-0808">Transferase</keyword>
<dbReference type="EMBL" id="LIBJ01000199">
    <property type="protein sequence ID" value="KRO47054.1"/>
    <property type="molecule type" value="Genomic_DNA"/>
</dbReference>